<evidence type="ECO:0008006" key="4">
    <source>
        <dbReference type="Google" id="ProtNLM"/>
    </source>
</evidence>
<evidence type="ECO:0000313" key="3">
    <source>
        <dbReference type="Proteomes" id="UP000178117"/>
    </source>
</evidence>
<dbReference type="EMBL" id="MGJZ01000026">
    <property type="protein sequence ID" value="OGN16705.1"/>
    <property type="molecule type" value="Genomic_DNA"/>
</dbReference>
<name>A0A1F8FUK2_9BACT</name>
<accession>A0A1F8FUK2</accession>
<reference evidence="2 3" key="1">
    <citation type="journal article" date="2016" name="Nat. Commun.">
        <title>Thousands of microbial genomes shed light on interconnected biogeochemical processes in an aquifer system.</title>
        <authorList>
            <person name="Anantharaman K."/>
            <person name="Brown C.T."/>
            <person name="Hug L.A."/>
            <person name="Sharon I."/>
            <person name="Castelle C.J."/>
            <person name="Probst A.J."/>
            <person name="Thomas B.C."/>
            <person name="Singh A."/>
            <person name="Wilkins M.J."/>
            <person name="Karaoz U."/>
            <person name="Brodie E.L."/>
            <person name="Williams K.H."/>
            <person name="Hubbard S.S."/>
            <person name="Banfield J.F."/>
        </authorList>
    </citation>
    <scope>NUCLEOTIDE SEQUENCE [LARGE SCALE GENOMIC DNA]</scope>
</reference>
<gene>
    <name evidence="2" type="ORF">A3C88_02730</name>
</gene>
<sequence>MVKGIGILGAVILHALLFFLIAYADTTNFAPVSGTDSTEESAALTCCATSSDVGRLSASDDSRMASNGPWPGVGAYDETKFIEFVFQPNIPADAAISSISVIHEYRRSAILVAAKLEAWDGNSWHDIALEVPTANSTDISATKDISSIIDTPAKANGLVIRFLAYRDTPASSATTSHDYIGLSITYSVPTPTPTPTPEPTPTPTPEPTQSPTPEPTPTTTPVPSPSPSPTPVPTVTPTPIPTPTATPVPPVSKTPNPSPSSGPSASEKPTASLAPLPLTAQIFQSPTPKPDPTVVSAKAPTPKAKVSARQSGTPMPVPAEEVKTESGNFFKNLLVRIFRIFFPKIEN</sequence>
<dbReference type="Proteomes" id="UP000178117">
    <property type="component" value="Unassembled WGS sequence"/>
</dbReference>
<evidence type="ECO:0000256" key="1">
    <source>
        <dbReference type="SAM" id="MobiDB-lite"/>
    </source>
</evidence>
<dbReference type="STRING" id="1802685.A3C88_02730"/>
<proteinExistence type="predicted"/>
<dbReference type="AlphaFoldDB" id="A0A1F8FUK2"/>
<feature type="compositionally biased region" description="Pro residues" evidence="1">
    <location>
        <begin position="190"/>
        <end position="260"/>
    </location>
</feature>
<feature type="region of interest" description="Disordered" evidence="1">
    <location>
        <begin position="187"/>
        <end position="320"/>
    </location>
</feature>
<organism evidence="2 3">
    <name type="scientific">Candidatus Yanofskybacteria bacterium RIFCSPHIGHO2_02_FULL_50_12</name>
    <dbReference type="NCBI Taxonomy" id="1802685"/>
    <lineage>
        <taxon>Bacteria</taxon>
        <taxon>Candidatus Yanofskyibacteriota</taxon>
    </lineage>
</organism>
<protein>
    <recommendedName>
        <fullName evidence="4">F5/8 type C domain-containing protein</fullName>
    </recommendedName>
</protein>
<evidence type="ECO:0000313" key="2">
    <source>
        <dbReference type="EMBL" id="OGN16705.1"/>
    </source>
</evidence>
<comment type="caution">
    <text evidence="2">The sequence shown here is derived from an EMBL/GenBank/DDBJ whole genome shotgun (WGS) entry which is preliminary data.</text>
</comment>